<dbReference type="AlphaFoldDB" id="A0A238KMQ3"/>
<dbReference type="PANTHER" id="PTHR36513:SF1">
    <property type="entry name" value="TRANSMEMBRANE PROTEIN"/>
    <property type="match status" value="1"/>
</dbReference>
<dbReference type="Gene3D" id="3.40.50.1820">
    <property type="entry name" value="alpha/beta hydrolase"/>
    <property type="match status" value="1"/>
</dbReference>
<proteinExistence type="predicted"/>
<organism evidence="1 2">
    <name type="scientific">Ruegeria arenilitoris</name>
    <dbReference type="NCBI Taxonomy" id="1173585"/>
    <lineage>
        <taxon>Bacteria</taxon>
        <taxon>Pseudomonadati</taxon>
        <taxon>Pseudomonadota</taxon>
        <taxon>Alphaproteobacteria</taxon>
        <taxon>Rhodobacterales</taxon>
        <taxon>Roseobacteraceae</taxon>
        <taxon>Ruegeria</taxon>
    </lineage>
</organism>
<dbReference type="PROSITE" id="PS51257">
    <property type="entry name" value="PROKAR_LIPOPROTEIN"/>
    <property type="match status" value="1"/>
</dbReference>
<dbReference type="Proteomes" id="UP000202485">
    <property type="component" value="Unassembled WGS sequence"/>
</dbReference>
<dbReference type="InterPro" id="IPR010297">
    <property type="entry name" value="DUF900_hydrolase"/>
</dbReference>
<gene>
    <name evidence="1" type="ORF">RUA8715_02348</name>
</gene>
<dbReference type="EMBL" id="FXYG01000003">
    <property type="protein sequence ID" value="SMX44063.1"/>
    <property type="molecule type" value="Genomic_DNA"/>
</dbReference>
<reference evidence="2" key="1">
    <citation type="submission" date="2017-05" db="EMBL/GenBank/DDBJ databases">
        <authorList>
            <person name="Rodrigo-Torres L."/>
            <person name="Arahal R. D."/>
            <person name="Lucena T."/>
        </authorList>
    </citation>
    <scope>NUCLEOTIDE SEQUENCE [LARGE SCALE GENOMIC DNA]</scope>
    <source>
        <strain evidence="2">CECT 8715</strain>
    </source>
</reference>
<dbReference type="SUPFAM" id="SSF53474">
    <property type="entry name" value="alpha/beta-Hydrolases"/>
    <property type="match status" value="1"/>
</dbReference>
<dbReference type="RefSeq" id="WP_093963881.1">
    <property type="nucleotide sequence ID" value="NZ_FXYG01000003.1"/>
</dbReference>
<dbReference type="OrthoDB" id="9797755at2"/>
<keyword evidence="1" id="KW-0378">Hydrolase</keyword>
<sequence length="365" mass="39618">MLRYLIIFVTVSVLGGCVDRSISVTLPEALDVGTAQTVFAATTRAREADGSYGYRRADRLQFLETTVSIPPNHRPGTLEFSYSDPTPSRQFVLAGVREFPSEQDLKARLNGAKEVTIFVHGYNATQTETVFRAAQLAHDIGLPGKTLVYSWPSRGSGSGYAYDLDSMLFARDGLQQTISTLKSLGVPRVLIVAHSMGGALTMEMMRQAELREPGWSRRNLEGVLLISPDLDVDVFRSQMAVIKSPPEQFVIMVSRKDKILNVSGRLRGTAKGERLGNISSTEKLAQYPVSIIDTTAFNKDAESSHFVAATSPALLSILNAAGRVSRTFGRDQGGIDLLVPPAVRNDAGATEVVLTETGQVRVSTP</sequence>
<accession>A0A238KMQ3</accession>
<dbReference type="InterPro" id="IPR029058">
    <property type="entry name" value="AB_hydrolase_fold"/>
</dbReference>
<keyword evidence="2" id="KW-1185">Reference proteome</keyword>
<dbReference type="Pfam" id="PF05990">
    <property type="entry name" value="DUF900"/>
    <property type="match status" value="1"/>
</dbReference>
<evidence type="ECO:0000313" key="1">
    <source>
        <dbReference type="EMBL" id="SMX44063.1"/>
    </source>
</evidence>
<dbReference type="PANTHER" id="PTHR36513">
    <property type="entry name" value="ABC TRANSMEMBRANE TYPE-1 DOMAIN-CONTAINING PROTEIN"/>
    <property type="match status" value="1"/>
</dbReference>
<name>A0A238KMQ3_9RHOB</name>
<dbReference type="GO" id="GO:0016787">
    <property type="term" value="F:hydrolase activity"/>
    <property type="evidence" value="ECO:0007669"/>
    <property type="project" value="UniProtKB-KW"/>
</dbReference>
<evidence type="ECO:0000313" key="2">
    <source>
        <dbReference type="Proteomes" id="UP000202485"/>
    </source>
</evidence>
<protein>
    <submittedName>
        <fullName evidence="1">Alpha/beta hydrolase family protein</fullName>
    </submittedName>
</protein>